<organism evidence="1">
    <name type="scientific">Tetraodon nigroviridis</name>
    <name type="common">Spotted green pufferfish</name>
    <name type="synonym">Chelonodon nigroviridis</name>
    <dbReference type="NCBI Taxonomy" id="99883"/>
    <lineage>
        <taxon>Eukaryota</taxon>
        <taxon>Metazoa</taxon>
        <taxon>Chordata</taxon>
        <taxon>Craniata</taxon>
        <taxon>Vertebrata</taxon>
        <taxon>Euteleostomi</taxon>
        <taxon>Actinopterygii</taxon>
        <taxon>Neopterygii</taxon>
        <taxon>Teleostei</taxon>
        <taxon>Neoteleostei</taxon>
        <taxon>Acanthomorphata</taxon>
        <taxon>Eupercaria</taxon>
        <taxon>Tetraodontiformes</taxon>
        <taxon>Tetradontoidea</taxon>
        <taxon>Tetraodontidae</taxon>
        <taxon>Tetraodon</taxon>
    </lineage>
</organism>
<gene>
    <name evidence="1" type="ORF">GSTENG00024985001</name>
</gene>
<accession>Q4S2Q6</accession>
<protein>
    <submittedName>
        <fullName evidence="1">(spotted green pufferfish) hypothetical protein</fullName>
    </submittedName>
</protein>
<reference evidence="1" key="2">
    <citation type="submission" date="2004-02" db="EMBL/GenBank/DDBJ databases">
        <authorList>
            <consortium name="Genoscope"/>
            <consortium name="Whitehead Institute Centre for Genome Research"/>
        </authorList>
    </citation>
    <scope>NUCLEOTIDE SEQUENCE</scope>
</reference>
<dbReference type="AlphaFoldDB" id="Q4S2Q6"/>
<comment type="caution">
    <text evidence="1">The sequence shown here is derived from an EMBL/GenBank/DDBJ whole genome shotgun (WGS) entry which is preliminary data.</text>
</comment>
<name>Q4S2Q6_TETNG</name>
<evidence type="ECO:0000313" key="1">
    <source>
        <dbReference type="EMBL" id="CAG05076.1"/>
    </source>
</evidence>
<proteinExistence type="predicted"/>
<sequence length="41" mass="4819">MRCRRLSLELAVSCQSPIFNSIEKFKLYYCPLTHFIPSVVK</sequence>
<dbReference type="EMBL" id="CAAE01014760">
    <property type="protein sequence ID" value="CAG05076.1"/>
    <property type="molecule type" value="Genomic_DNA"/>
</dbReference>
<reference evidence="1" key="1">
    <citation type="journal article" date="2004" name="Nature">
        <title>Genome duplication in the teleost fish Tetraodon nigroviridis reveals the early vertebrate proto-karyotype.</title>
        <authorList>
            <person name="Jaillon O."/>
            <person name="Aury J.-M."/>
            <person name="Brunet F."/>
            <person name="Petit J.-L."/>
            <person name="Stange-Thomann N."/>
            <person name="Mauceli E."/>
            <person name="Bouneau L."/>
            <person name="Fischer C."/>
            <person name="Ozouf-Costaz C."/>
            <person name="Bernot A."/>
            <person name="Nicaud S."/>
            <person name="Jaffe D."/>
            <person name="Fisher S."/>
            <person name="Lutfalla G."/>
            <person name="Dossat C."/>
            <person name="Segurens B."/>
            <person name="Dasilva C."/>
            <person name="Salanoubat M."/>
            <person name="Levy M."/>
            <person name="Boudet N."/>
            <person name="Castellano S."/>
            <person name="Anthouard V."/>
            <person name="Jubin C."/>
            <person name="Castelli V."/>
            <person name="Katinka M."/>
            <person name="Vacherie B."/>
            <person name="Biemont C."/>
            <person name="Skalli Z."/>
            <person name="Cattolico L."/>
            <person name="Poulain J."/>
            <person name="De Berardinis V."/>
            <person name="Cruaud C."/>
            <person name="Duprat S."/>
            <person name="Brottier P."/>
            <person name="Coutanceau J.-P."/>
            <person name="Gouzy J."/>
            <person name="Parra G."/>
            <person name="Lardier G."/>
            <person name="Chapple C."/>
            <person name="McKernan K.J."/>
            <person name="McEwan P."/>
            <person name="Bosak S."/>
            <person name="Kellis M."/>
            <person name="Volff J.-N."/>
            <person name="Guigo R."/>
            <person name="Zody M.C."/>
            <person name="Mesirov J."/>
            <person name="Lindblad-Toh K."/>
            <person name="Birren B."/>
            <person name="Nusbaum C."/>
            <person name="Kahn D."/>
            <person name="Robinson-Rechavi M."/>
            <person name="Laudet V."/>
            <person name="Schachter V."/>
            <person name="Quetier F."/>
            <person name="Saurin W."/>
            <person name="Scarpelli C."/>
            <person name="Wincker P."/>
            <person name="Lander E.S."/>
            <person name="Weissenbach J."/>
            <person name="Roest Crollius H."/>
        </authorList>
    </citation>
    <scope>NUCLEOTIDE SEQUENCE [LARGE SCALE GENOMIC DNA]</scope>
</reference>
<dbReference type="KEGG" id="tng:GSTEN00024985G001"/>